<evidence type="ECO:0000256" key="2">
    <source>
        <dbReference type="ARBA" id="ARBA00022723"/>
    </source>
</evidence>
<accession>A0A6N7XD98</accession>
<evidence type="ECO:0000259" key="7">
    <source>
        <dbReference type="Pfam" id="PF01432"/>
    </source>
</evidence>
<dbReference type="GO" id="GO:0006518">
    <property type="term" value="P:peptide metabolic process"/>
    <property type="evidence" value="ECO:0007669"/>
    <property type="project" value="TreeGrafter"/>
</dbReference>
<reference evidence="9 10" key="1">
    <citation type="submission" date="2019-08" db="EMBL/GenBank/DDBJ databases">
        <title>In-depth cultivation of the pig gut microbiome towards novel bacterial diversity and tailored functional studies.</title>
        <authorList>
            <person name="Wylensek D."/>
            <person name="Hitch T.C.A."/>
            <person name="Clavel T."/>
        </authorList>
    </citation>
    <scope>NUCLEOTIDE SEQUENCE [LARGE SCALE GENOMIC DNA]</scope>
    <source>
        <strain evidence="9 10">WCA-SAB-591-4A-A</strain>
    </source>
</reference>
<organism evidence="9 10">
    <name type="scientific">Peptostreptococcus porci</name>
    <dbReference type="NCBI Taxonomy" id="2652282"/>
    <lineage>
        <taxon>Bacteria</taxon>
        <taxon>Bacillati</taxon>
        <taxon>Bacillota</taxon>
        <taxon>Clostridia</taxon>
        <taxon>Peptostreptococcales</taxon>
        <taxon>Peptostreptococcaceae</taxon>
        <taxon>Peptostreptococcus</taxon>
    </lineage>
</organism>
<dbReference type="SUPFAM" id="SSF55486">
    <property type="entry name" value="Metalloproteases ('zincins'), catalytic domain"/>
    <property type="match status" value="1"/>
</dbReference>
<dbReference type="InterPro" id="IPR045090">
    <property type="entry name" value="Pept_M3A_M3B"/>
</dbReference>
<keyword evidence="1 6" id="KW-0645">Protease</keyword>
<comment type="function">
    <text evidence="6">Has oligopeptidase activity and degrades a variety of small bioactive peptides.</text>
</comment>
<proteinExistence type="inferred from homology"/>
<dbReference type="GO" id="GO:0046872">
    <property type="term" value="F:metal ion binding"/>
    <property type="evidence" value="ECO:0007669"/>
    <property type="project" value="UniProtKB-UniRule"/>
</dbReference>
<keyword evidence="2 6" id="KW-0479">Metal-binding</keyword>
<gene>
    <name evidence="9" type="primary">pepF</name>
    <name evidence="9" type="ORF">FYJ71_00805</name>
</gene>
<keyword evidence="3 6" id="KW-0378">Hydrolase</keyword>
<dbReference type="Gene3D" id="1.20.140.70">
    <property type="entry name" value="Oligopeptidase f, N-terminal domain"/>
    <property type="match status" value="1"/>
</dbReference>
<dbReference type="EMBL" id="VUNE01000001">
    <property type="protein sequence ID" value="MST61523.1"/>
    <property type="molecule type" value="Genomic_DNA"/>
</dbReference>
<evidence type="ECO:0000256" key="6">
    <source>
        <dbReference type="RuleBase" id="RU368091"/>
    </source>
</evidence>
<dbReference type="InterPro" id="IPR004438">
    <property type="entry name" value="Peptidase_M3B"/>
</dbReference>
<feature type="domain" description="Oligopeptidase F N-terminal" evidence="8">
    <location>
        <begin position="112"/>
        <end position="180"/>
    </location>
</feature>
<dbReference type="GO" id="GO:0006508">
    <property type="term" value="P:proteolysis"/>
    <property type="evidence" value="ECO:0007669"/>
    <property type="project" value="UniProtKB-KW"/>
</dbReference>
<dbReference type="Gene3D" id="1.10.287.830">
    <property type="entry name" value="putative peptidase helix hairpin domain like"/>
    <property type="match status" value="1"/>
</dbReference>
<dbReference type="PANTHER" id="PTHR11804:SF84">
    <property type="entry name" value="SACCHAROLYSIN"/>
    <property type="match status" value="1"/>
</dbReference>
<sequence>MSKNREDIQLEYKWNLDDMYKDSEQIKKDIDFIEGSFDIFESYKGRLSESKEVFYEVLKLMDDTSRVLSHYYVYTHMRHHEDTRINENQAISTKSEMMSTELGKATAYIVPEIISMDEELLNEFLKDEKISHYKKMIDEILRDKPYTLSEKEEQIMAAVSELTSTPENTYEMLTYADMEFPEIMDEEDKKVRLTHFNYSTFIKSKDRRVRKDAFEAEFSTYKKYSNTFASTLFGGIKAEVFNSSVRKFPSAIFASLYSDNISVEVYNNLIASIHDSIPVLDRYNKLRKEYFGLDEMHMYDLYLPMARDFKMEISYKEAQSIILEALKPMGEYYISLIKRAFSERWIDVYENEGKRGGAYSWGSYDSHPYILMSYKDDLNSLFTLIHELGHSIHSYLSRETQPYIYSGYKIFVAEVASTVNETLLIKYLLEKSKDVDEKIYLLNYYLEQYRTTVFRQTLFAEFEKIVHEKVEEGNPMTADDFTKVYYELNQLYYGNSCVVDELVGIEWARIPHFYSNFYVYKYATGFSAASVLSNKILEGGESVERYIEFLKSGGSEYPLDQLRKAGVDMEKKEAVDSSLDIFSELVDELEKLVRD</sequence>
<evidence type="ECO:0000313" key="9">
    <source>
        <dbReference type="EMBL" id="MST61523.1"/>
    </source>
</evidence>
<evidence type="ECO:0000313" key="10">
    <source>
        <dbReference type="Proteomes" id="UP000440713"/>
    </source>
</evidence>
<dbReference type="AlphaFoldDB" id="A0A6N7XD98"/>
<evidence type="ECO:0000256" key="1">
    <source>
        <dbReference type="ARBA" id="ARBA00022670"/>
    </source>
</evidence>
<evidence type="ECO:0000256" key="3">
    <source>
        <dbReference type="ARBA" id="ARBA00022801"/>
    </source>
</evidence>
<name>A0A6N7XD98_9FIRM</name>
<dbReference type="NCBIfam" id="TIGR00181">
    <property type="entry name" value="pepF"/>
    <property type="match status" value="1"/>
</dbReference>
<keyword evidence="10" id="KW-1185">Reference proteome</keyword>
<dbReference type="EC" id="3.4.24.-" evidence="6"/>
<dbReference type="InterPro" id="IPR042088">
    <property type="entry name" value="OligoPept_F_C"/>
</dbReference>
<dbReference type="RefSeq" id="WP_154536955.1">
    <property type="nucleotide sequence ID" value="NZ_JAQYHJ010000048.1"/>
</dbReference>
<comment type="similarity">
    <text evidence="6">Belongs to the peptidase M3B family.</text>
</comment>
<dbReference type="InterPro" id="IPR001567">
    <property type="entry name" value="Pept_M3A_M3B_dom"/>
</dbReference>
<comment type="cofactor">
    <cofactor evidence="6">
        <name>Zn(2+)</name>
        <dbReference type="ChEBI" id="CHEBI:29105"/>
    </cofactor>
    <text evidence="6">Binds 1 zinc ion.</text>
</comment>
<evidence type="ECO:0000259" key="8">
    <source>
        <dbReference type="Pfam" id="PF08439"/>
    </source>
</evidence>
<dbReference type="Gene3D" id="1.10.1370.20">
    <property type="entry name" value="Oligoendopeptidase f, C-terminal domain"/>
    <property type="match status" value="1"/>
</dbReference>
<keyword evidence="5 6" id="KW-0482">Metalloprotease</keyword>
<dbReference type="InterPro" id="IPR013647">
    <property type="entry name" value="OligopepF_N_dom"/>
</dbReference>
<dbReference type="Pfam" id="PF08439">
    <property type="entry name" value="Peptidase_M3_N"/>
    <property type="match status" value="1"/>
</dbReference>
<dbReference type="CDD" id="cd09608">
    <property type="entry name" value="M3B_PepF"/>
    <property type="match status" value="1"/>
</dbReference>
<comment type="caution">
    <text evidence="9">The sequence shown here is derived from an EMBL/GenBank/DDBJ whole genome shotgun (WGS) entry which is preliminary data.</text>
</comment>
<dbReference type="PANTHER" id="PTHR11804">
    <property type="entry name" value="PROTEASE M3 THIMET OLIGOPEPTIDASE-RELATED"/>
    <property type="match status" value="1"/>
</dbReference>
<evidence type="ECO:0000256" key="4">
    <source>
        <dbReference type="ARBA" id="ARBA00022833"/>
    </source>
</evidence>
<evidence type="ECO:0000256" key="5">
    <source>
        <dbReference type="ARBA" id="ARBA00023049"/>
    </source>
</evidence>
<dbReference type="Pfam" id="PF01432">
    <property type="entry name" value="Peptidase_M3"/>
    <property type="match status" value="1"/>
</dbReference>
<dbReference type="GO" id="GO:0004222">
    <property type="term" value="F:metalloendopeptidase activity"/>
    <property type="evidence" value="ECO:0007669"/>
    <property type="project" value="UniProtKB-UniRule"/>
</dbReference>
<keyword evidence="4 6" id="KW-0862">Zinc</keyword>
<dbReference type="Proteomes" id="UP000440713">
    <property type="component" value="Unassembled WGS sequence"/>
</dbReference>
<protein>
    <recommendedName>
        <fullName evidence="6">Oligopeptidase F</fullName>
        <ecNumber evidence="6">3.4.24.-</ecNumber>
    </recommendedName>
</protein>
<feature type="domain" description="Peptidase M3A/M3B catalytic" evidence="7">
    <location>
        <begin position="202"/>
        <end position="579"/>
    </location>
</feature>